<dbReference type="PANTHER" id="PTHR47099">
    <property type="entry name" value="METHYLCOBAMIDE:COM METHYLTRANSFERASE MTBA"/>
    <property type="match status" value="1"/>
</dbReference>
<feature type="domain" description="Uroporphyrinogen decarboxylase (URO-D)" evidence="1">
    <location>
        <begin position="82"/>
        <end position="331"/>
    </location>
</feature>
<evidence type="ECO:0000259" key="1">
    <source>
        <dbReference type="Pfam" id="PF01208"/>
    </source>
</evidence>
<dbReference type="InterPro" id="IPR038071">
    <property type="entry name" value="UROD/MetE-like_sf"/>
</dbReference>
<reference evidence="3 7" key="1">
    <citation type="submission" date="2018-08" db="EMBL/GenBank/DDBJ databases">
        <title>Draft genome of Streptococcus sp .nov. Z2.</title>
        <authorList>
            <person name="Tian Z."/>
        </authorList>
    </citation>
    <scope>NUCLEOTIDE SEQUENCE [LARGE SCALE GENOMIC DNA]</scope>
    <source>
        <strain evidence="3 7">Z2</strain>
    </source>
</reference>
<dbReference type="Proteomes" id="UP000264056">
    <property type="component" value="Unassembled WGS sequence"/>
</dbReference>
<dbReference type="EMBL" id="QVQZ01000004">
    <property type="protein sequence ID" value="RFU53700.1"/>
    <property type="molecule type" value="Genomic_DNA"/>
</dbReference>
<dbReference type="Gene3D" id="3.20.20.210">
    <property type="match status" value="1"/>
</dbReference>
<dbReference type="SUPFAM" id="SSF51726">
    <property type="entry name" value="UROD/MetE-like"/>
    <property type="match status" value="1"/>
</dbReference>
<dbReference type="GO" id="GO:0006779">
    <property type="term" value="P:porphyrin-containing compound biosynthetic process"/>
    <property type="evidence" value="ECO:0007669"/>
    <property type="project" value="InterPro"/>
</dbReference>
<dbReference type="RefSeq" id="WP_116877655.1">
    <property type="nucleotide sequence ID" value="NZ_CP031733.1"/>
</dbReference>
<reference evidence="5" key="3">
    <citation type="submission" date="2018-08" db="EMBL/GenBank/DDBJ databases">
        <title>Streptococcus chenjunshii sp. nov., isolated from stools sample of the Tibetan antelope in the Qinghai-Tibet plateau, China.</title>
        <authorList>
            <person name="Tian Z."/>
        </authorList>
    </citation>
    <scope>NUCLEOTIDE SEQUENCE [LARGE SCALE GENOMIC DNA]</scope>
    <source>
        <strain evidence="5">Z15</strain>
    </source>
</reference>
<reference evidence="2" key="4">
    <citation type="journal article" date="2019" name="Int. J. Syst. Evol. Microbiol.">
        <title>Streptococcus chenjunshii sp. nov. isolated from feces of Tibetan antelopes.</title>
        <authorList>
            <person name="Tian Z."/>
            <person name="Lu S."/>
            <person name="Jin D."/>
            <person name="Yang J."/>
            <person name="Pu J."/>
            <person name="Lai X.H."/>
            <person name="Bai X.N."/>
            <person name="Wu X.M."/>
            <person name="Li J."/>
            <person name="Wang S."/>
            <person name="Xu J."/>
        </authorList>
    </citation>
    <scope>NUCLEOTIDE SEQUENCE</scope>
    <source>
        <strain evidence="2">Z15</strain>
    </source>
</reference>
<evidence type="ECO:0000313" key="6">
    <source>
        <dbReference type="Proteomes" id="UP000262901"/>
    </source>
</evidence>
<protein>
    <submittedName>
        <fullName evidence="4">Uroporphyrinogen decarboxylase</fullName>
    </submittedName>
</protein>
<name>A0A372KN20_9STRE</name>
<dbReference type="EMBL" id="QVQY01000004">
    <property type="protein sequence ID" value="RFU51580.1"/>
    <property type="molecule type" value="Genomic_DNA"/>
</dbReference>
<dbReference type="Pfam" id="PF01208">
    <property type="entry name" value="URO-D"/>
    <property type="match status" value="1"/>
</dbReference>
<sequence>MTSKKEWVLKAFKGQPVEQVPVGFWHHFTSETEWTEGLNNPEIYQKNLAGHRQFLKEIEPDFIKLMSDGFFRYPNEALTAGVTDFERLKEIEPLPDDHPWFSQQIQLIQEIKAGFSEDIVALYNIFAPATYLKWNLAGQAVQGDSLLADFLKEAPAVLKYVLEIIAQDLAKLTTKVIEVAQADGIYLSVQNIQDPRVSDTDYLNIIKPSEYRVLQAANQAGGINILHICGYEGAANHLNLYQDYPAQVFNWAVASERISLSEGRQLFGGKTVLGGFNNTKEGVLYTGDKAAVQAAVRELLKQAGRQATIIGADCTVPADIDPKRIWWVKEAAGAAK</sequence>
<dbReference type="GO" id="GO:0004853">
    <property type="term" value="F:uroporphyrinogen decarboxylase activity"/>
    <property type="evidence" value="ECO:0007669"/>
    <property type="project" value="InterPro"/>
</dbReference>
<proteinExistence type="predicted"/>
<dbReference type="Proteomes" id="UP000246115">
    <property type="component" value="Chromosome"/>
</dbReference>
<accession>A0A372KN20</accession>
<evidence type="ECO:0000313" key="3">
    <source>
        <dbReference type="EMBL" id="RFU51580.1"/>
    </source>
</evidence>
<accession>A0A346NCS4</accession>
<dbReference type="Proteomes" id="UP000262901">
    <property type="component" value="Unassembled WGS sequence"/>
</dbReference>
<evidence type="ECO:0000313" key="7">
    <source>
        <dbReference type="Proteomes" id="UP000264056"/>
    </source>
</evidence>
<dbReference type="EMBL" id="CP031733">
    <property type="protein sequence ID" value="AXQ78819.1"/>
    <property type="molecule type" value="Genomic_DNA"/>
</dbReference>
<dbReference type="OrthoDB" id="7375127at2"/>
<keyword evidence="7" id="KW-1185">Reference proteome</keyword>
<gene>
    <name evidence="2" type="ORF">DDV21_006850</name>
    <name evidence="3" type="ORF">DDV22_02755</name>
    <name evidence="4" type="ORF">DDV23_03155</name>
</gene>
<dbReference type="AlphaFoldDB" id="A0A372KN20"/>
<dbReference type="KEGG" id="schj:DDV21_006850"/>
<evidence type="ECO:0000313" key="4">
    <source>
        <dbReference type="EMBL" id="RFU53700.1"/>
    </source>
</evidence>
<evidence type="ECO:0000313" key="5">
    <source>
        <dbReference type="Proteomes" id="UP000246115"/>
    </source>
</evidence>
<evidence type="ECO:0000313" key="2">
    <source>
        <dbReference type="EMBL" id="AXQ78819.1"/>
    </source>
</evidence>
<reference evidence="4 6" key="2">
    <citation type="submission" date="2018-08" db="EMBL/GenBank/DDBJ databases">
        <title>Draft genome of Streptococcus sp. nov. Z1.</title>
        <authorList>
            <person name="Tian Z."/>
        </authorList>
    </citation>
    <scope>NUCLEOTIDE SEQUENCE [LARGE SCALE GENOMIC DNA]</scope>
    <source>
        <strain evidence="4">Z1</strain>
        <strain evidence="6">Z1(2018)</strain>
    </source>
</reference>
<organism evidence="4 6">
    <name type="scientific">Streptococcus chenjunshii</name>
    <dbReference type="NCBI Taxonomy" id="2173853"/>
    <lineage>
        <taxon>Bacteria</taxon>
        <taxon>Bacillati</taxon>
        <taxon>Bacillota</taxon>
        <taxon>Bacilli</taxon>
        <taxon>Lactobacillales</taxon>
        <taxon>Streptococcaceae</taxon>
        <taxon>Streptococcus</taxon>
    </lineage>
</organism>
<dbReference type="InterPro" id="IPR000257">
    <property type="entry name" value="Uroporphyrinogen_deCOase"/>
</dbReference>
<dbReference type="PANTHER" id="PTHR47099:SF1">
    <property type="entry name" value="METHYLCOBAMIDE:COM METHYLTRANSFERASE MTBA"/>
    <property type="match status" value="1"/>
</dbReference>
<dbReference type="InterPro" id="IPR052024">
    <property type="entry name" value="Methanogen_methyltrans"/>
</dbReference>